<keyword evidence="3 5" id="KW-1133">Transmembrane helix</keyword>
<evidence type="ECO:0000313" key="8">
    <source>
        <dbReference type="Proteomes" id="UP000184016"/>
    </source>
</evidence>
<feature type="domain" description="O-antigen ligase-related" evidence="6">
    <location>
        <begin position="217"/>
        <end position="348"/>
    </location>
</feature>
<keyword evidence="7" id="KW-0436">Ligase</keyword>
<feature type="transmembrane region" description="Helical" evidence="5">
    <location>
        <begin position="253"/>
        <end position="273"/>
    </location>
</feature>
<comment type="subcellular location">
    <subcellularLocation>
        <location evidence="1">Membrane</location>
        <topology evidence="1">Multi-pass membrane protein</topology>
    </subcellularLocation>
</comment>
<evidence type="ECO:0000256" key="4">
    <source>
        <dbReference type="ARBA" id="ARBA00023136"/>
    </source>
</evidence>
<evidence type="ECO:0000256" key="3">
    <source>
        <dbReference type="ARBA" id="ARBA00022989"/>
    </source>
</evidence>
<dbReference type="AlphaFoldDB" id="A0A1M6RUC4"/>
<dbReference type="EMBL" id="FRAF01000012">
    <property type="protein sequence ID" value="SHK36046.1"/>
    <property type="molecule type" value="Genomic_DNA"/>
</dbReference>
<dbReference type="GO" id="GO:0016020">
    <property type="term" value="C:membrane"/>
    <property type="evidence" value="ECO:0007669"/>
    <property type="project" value="UniProtKB-SubCell"/>
</dbReference>
<protein>
    <submittedName>
        <fullName evidence="7">O-Antigen ligase</fullName>
    </submittedName>
</protein>
<feature type="transmembrane region" description="Helical" evidence="5">
    <location>
        <begin position="396"/>
        <end position="416"/>
    </location>
</feature>
<feature type="transmembrane region" description="Helical" evidence="5">
    <location>
        <begin position="137"/>
        <end position="157"/>
    </location>
</feature>
<accession>A0A1M6RUC4</accession>
<proteinExistence type="predicted"/>
<feature type="transmembrane region" description="Helical" evidence="5">
    <location>
        <begin position="211"/>
        <end position="227"/>
    </location>
</feature>
<keyword evidence="8" id="KW-1185">Reference proteome</keyword>
<evidence type="ECO:0000256" key="2">
    <source>
        <dbReference type="ARBA" id="ARBA00022692"/>
    </source>
</evidence>
<evidence type="ECO:0000313" key="7">
    <source>
        <dbReference type="EMBL" id="SHK36046.1"/>
    </source>
</evidence>
<dbReference type="Proteomes" id="UP000184016">
    <property type="component" value="Unassembled WGS sequence"/>
</dbReference>
<sequence>MLMQESERDQSHLPRHARLGLKHHRVARYAMVLYMAYPIVDYALRLPHIHPIGVIWDVVVLLILAVVALRRWLAGEKPKLFLWQKFAGWYILFCFAMMFSNIGQPILAVQGLRDDIYYMLYTFLMPFVVDEEDVPKLLHVLASTAVLIGANGIYQYVTKAPVPQAFNDVNEHVRTRVFSVLQSPNEMGAFTAMTSPLLISLAIRETNRWRKMFYILGAVFCLASLLFSYTRGAWLAFALSLLITALIFERRLLLILLVVGVVAFFLPSIHHRFADLFSPVYFLKSAEAGRIARWLTAFDHMAANPLFGAGLGHYGGQVAATYRGGIYSDNYYAKTLGESGLVGLVLFAGMQLSLLYELYKKVAKAAWGRDKFLAIGGFAGILAVVIHNFTENVWEYNPMTALYFAFSTLLLIWGYGRFGKEVQDGQNIEA</sequence>
<evidence type="ECO:0000259" key="6">
    <source>
        <dbReference type="Pfam" id="PF04932"/>
    </source>
</evidence>
<reference evidence="8" key="1">
    <citation type="submission" date="2016-11" db="EMBL/GenBank/DDBJ databases">
        <authorList>
            <person name="Varghese N."/>
            <person name="Submissions S."/>
        </authorList>
    </citation>
    <scope>NUCLEOTIDE SEQUENCE [LARGE SCALE GENOMIC DNA]</scope>
    <source>
        <strain evidence="8">USBA-503</strain>
    </source>
</reference>
<dbReference type="PANTHER" id="PTHR37422">
    <property type="entry name" value="TEICHURONIC ACID BIOSYNTHESIS PROTEIN TUAE"/>
    <property type="match status" value="1"/>
</dbReference>
<dbReference type="GO" id="GO:0016874">
    <property type="term" value="F:ligase activity"/>
    <property type="evidence" value="ECO:0007669"/>
    <property type="project" value="UniProtKB-KW"/>
</dbReference>
<evidence type="ECO:0000256" key="1">
    <source>
        <dbReference type="ARBA" id="ARBA00004141"/>
    </source>
</evidence>
<dbReference type="InterPro" id="IPR051533">
    <property type="entry name" value="WaaL-like"/>
</dbReference>
<dbReference type="InterPro" id="IPR007016">
    <property type="entry name" value="O-antigen_ligase-rel_domated"/>
</dbReference>
<feature type="transmembrane region" description="Helical" evidence="5">
    <location>
        <begin position="50"/>
        <end position="69"/>
    </location>
</feature>
<dbReference type="Pfam" id="PF04932">
    <property type="entry name" value="Wzy_C"/>
    <property type="match status" value="1"/>
</dbReference>
<name>A0A1M6RUC4_9BACL</name>
<feature type="transmembrane region" description="Helical" evidence="5">
    <location>
        <begin position="26"/>
        <end position="44"/>
    </location>
</feature>
<feature type="transmembrane region" description="Helical" evidence="5">
    <location>
        <begin position="340"/>
        <end position="359"/>
    </location>
</feature>
<feature type="transmembrane region" description="Helical" evidence="5">
    <location>
        <begin position="89"/>
        <end position="109"/>
    </location>
</feature>
<keyword evidence="4 5" id="KW-0472">Membrane</keyword>
<evidence type="ECO:0000256" key="5">
    <source>
        <dbReference type="SAM" id="Phobius"/>
    </source>
</evidence>
<feature type="transmembrane region" description="Helical" evidence="5">
    <location>
        <begin position="233"/>
        <end position="248"/>
    </location>
</feature>
<dbReference type="STRING" id="1830138.SAMN05443507_112102"/>
<gene>
    <name evidence="7" type="ORF">SAMN05443507_112102</name>
</gene>
<organism evidence="7 8">
    <name type="scientific">Alicyclobacillus tolerans</name>
    <dbReference type="NCBI Taxonomy" id="90970"/>
    <lineage>
        <taxon>Bacteria</taxon>
        <taxon>Bacillati</taxon>
        <taxon>Bacillota</taxon>
        <taxon>Bacilli</taxon>
        <taxon>Bacillales</taxon>
        <taxon>Alicyclobacillaceae</taxon>
        <taxon>Alicyclobacillus</taxon>
    </lineage>
</organism>
<dbReference type="PANTHER" id="PTHR37422:SF17">
    <property type="entry name" value="O-ANTIGEN LIGASE"/>
    <property type="match status" value="1"/>
</dbReference>
<keyword evidence="2 5" id="KW-0812">Transmembrane</keyword>
<feature type="transmembrane region" description="Helical" evidence="5">
    <location>
        <begin position="371"/>
        <end position="390"/>
    </location>
</feature>